<dbReference type="PROSITE" id="PS51257">
    <property type="entry name" value="PROKAR_LIPOPROTEIN"/>
    <property type="match status" value="1"/>
</dbReference>
<feature type="signal peptide" evidence="1">
    <location>
        <begin position="1"/>
        <end position="23"/>
    </location>
</feature>
<organism evidence="2 3">
    <name type="scientific">Tropicibacter oceani</name>
    <dbReference type="NCBI Taxonomy" id="3058420"/>
    <lineage>
        <taxon>Bacteria</taxon>
        <taxon>Pseudomonadati</taxon>
        <taxon>Pseudomonadota</taxon>
        <taxon>Alphaproteobacteria</taxon>
        <taxon>Rhodobacterales</taxon>
        <taxon>Roseobacteraceae</taxon>
        <taxon>Tropicibacter</taxon>
    </lineage>
</organism>
<evidence type="ECO:0008006" key="4">
    <source>
        <dbReference type="Google" id="ProtNLM"/>
    </source>
</evidence>
<dbReference type="Proteomes" id="UP001241605">
    <property type="component" value="Chromosome"/>
</dbReference>
<evidence type="ECO:0000313" key="2">
    <source>
        <dbReference type="EMBL" id="WGW02248.1"/>
    </source>
</evidence>
<name>A0ABY8QCU2_9RHOB</name>
<protein>
    <recommendedName>
        <fullName evidence="4">Lipoprotein</fullName>
    </recommendedName>
</protein>
<reference evidence="2 3" key="1">
    <citation type="submission" date="2023-05" db="EMBL/GenBank/DDBJ databases">
        <title>YMD87, complete Genome.</title>
        <authorList>
            <person name="Zhang J."/>
            <person name="Xu X."/>
        </authorList>
    </citation>
    <scope>NUCLEOTIDE SEQUENCE [LARGE SCALE GENOMIC DNA]</scope>
    <source>
        <strain evidence="2 3">YMD87</strain>
    </source>
</reference>
<sequence>MLGRTFRRLVLMLTAAALLTACQLDTEQEARAIVAPWIFLAETEQFTSEKDCTVARFAVVSQEVRRTRGPVLMTSVRAAIPLLQDGQTVAFDIPGVTPNQVSEQLMSINLFKGLGMLASFVGPGKRCMDDAFAADAYSVLMSPDTMMIYDPVTYSMVLLYKPAKTAFFMRTKS</sequence>
<evidence type="ECO:0000313" key="3">
    <source>
        <dbReference type="Proteomes" id="UP001241605"/>
    </source>
</evidence>
<dbReference type="EMBL" id="CP124616">
    <property type="protein sequence ID" value="WGW02248.1"/>
    <property type="molecule type" value="Genomic_DNA"/>
</dbReference>
<feature type="chain" id="PRO_5046133934" description="Lipoprotein" evidence="1">
    <location>
        <begin position="24"/>
        <end position="173"/>
    </location>
</feature>
<dbReference type="RefSeq" id="WP_282298879.1">
    <property type="nucleotide sequence ID" value="NZ_CP124616.1"/>
</dbReference>
<gene>
    <name evidence="2" type="ORF">QF118_09780</name>
</gene>
<evidence type="ECO:0000256" key="1">
    <source>
        <dbReference type="SAM" id="SignalP"/>
    </source>
</evidence>
<accession>A0ABY8QCU2</accession>
<proteinExistence type="predicted"/>
<keyword evidence="1" id="KW-0732">Signal</keyword>
<keyword evidence="3" id="KW-1185">Reference proteome</keyword>